<reference evidence="1 2" key="1">
    <citation type="submission" date="2015-01" db="EMBL/GenBank/DDBJ databases">
        <title>Evolution of Trichinella species and genotypes.</title>
        <authorList>
            <person name="Korhonen P.K."/>
            <person name="Edoardo P."/>
            <person name="Giuseppe L.R."/>
            <person name="Gasser R.B."/>
        </authorList>
    </citation>
    <scope>NUCLEOTIDE SEQUENCE [LARGE SCALE GENOMIC DNA]</scope>
    <source>
        <strain evidence="1">ISS1980</strain>
    </source>
</reference>
<dbReference type="STRING" id="268474.A0A0V1N0J3"/>
<gene>
    <name evidence="1" type="ORF">T10_4649</name>
</gene>
<sequence length="91" mass="10103">MLCGLIEDDPVTVKILLGWMICEPPSTSPSRFAVSAACASVDAKSSCEILRKFRILQSLRNRLETEGAQPDQARKKFERTLSYDGVPWCAV</sequence>
<keyword evidence="2" id="KW-1185">Reference proteome</keyword>
<protein>
    <submittedName>
        <fullName evidence="1">Uncharacterized protein</fullName>
    </submittedName>
</protein>
<dbReference type="Proteomes" id="UP000054843">
    <property type="component" value="Unassembled WGS sequence"/>
</dbReference>
<name>A0A0V1N0J3_9BILA</name>
<evidence type="ECO:0000313" key="1">
    <source>
        <dbReference type="EMBL" id="KRZ77347.1"/>
    </source>
</evidence>
<dbReference type="EMBL" id="JYDO01000020">
    <property type="protein sequence ID" value="KRZ77347.1"/>
    <property type="molecule type" value="Genomic_DNA"/>
</dbReference>
<dbReference type="AlphaFoldDB" id="A0A0V1N0J3"/>
<comment type="caution">
    <text evidence="1">The sequence shown here is derived from an EMBL/GenBank/DDBJ whole genome shotgun (WGS) entry which is preliminary data.</text>
</comment>
<evidence type="ECO:0000313" key="2">
    <source>
        <dbReference type="Proteomes" id="UP000054843"/>
    </source>
</evidence>
<proteinExistence type="predicted"/>
<organism evidence="1 2">
    <name type="scientific">Trichinella papuae</name>
    <dbReference type="NCBI Taxonomy" id="268474"/>
    <lineage>
        <taxon>Eukaryota</taxon>
        <taxon>Metazoa</taxon>
        <taxon>Ecdysozoa</taxon>
        <taxon>Nematoda</taxon>
        <taxon>Enoplea</taxon>
        <taxon>Dorylaimia</taxon>
        <taxon>Trichinellida</taxon>
        <taxon>Trichinellidae</taxon>
        <taxon>Trichinella</taxon>
    </lineage>
</organism>
<accession>A0A0V1N0J3</accession>